<dbReference type="InterPro" id="IPR000157">
    <property type="entry name" value="TIR_dom"/>
</dbReference>
<dbReference type="Pfam" id="PF13676">
    <property type="entry name" value="TIR_2"/>
    <property type="match status" value="1"/>
</dbReference>
<dbReference type="STRING" id="60517.A0A0R3VYW6"/>
<dbReference type="GO" id="GO:0007165">
    <property type="term" value="P:signal transduction"/>
    <property type="evidence" value="ECO:0007669"/>
    <property type="project" value="InterPro"/>
</dbReference>
<proteinExistence type="predicted"/>
<dbReference type="AlphaFoldDB" id="A0A0R3VYW6"/>
<protein>
    <submittedName>
        <fullName evidence="4">TIR domain-containing protein</fullName>
    </submittedName>
</protein>
<reference evidence="2 3" key="2">
    <citation type="submission" date="2018-11" db="EMBL/GenBank/DDBJ databases">
        <authorList>
            <consortium name="Pathogen Informatics"/>
        </authorList>
    </citation>
    <scope>NUCLEOTIDE SEQUENCE [LARGE SCALE GENOMIC DNA]</scope>
</reference>
<dbReference type="Proteomes" id="UP000282613">
    <property type="component" value="Unassembled WGS sequence"/>
</dbReference>
<sequence length="193" mass="21589">MAEAVFDSAALILCLSSFYNNSCHCIKEVISAYEYRIPLLPVVVESDYVPINFLRFLLTGMQPIQLYNDCQVDDAADKLTEQLRCYGVMREGTNVNQLRPPTCCASRLNPPPSISIDTIKRHQRSHSDCLNGVFANRESSKPMQSPIPTSRAQFCPSAHQSIVLFLLGLLTPPQCQDPSVIFVFGYDLLSIEQ</sequence>
<evidence type="ECO:0000313" key="2">
    <source>
        <dbReference type="EMBL" id="VDK25647.1"/>
    </source>
</evidence>
<keyword evidence="3" id="KW-1185">Reference proteome</keyword>
<organism evidence="4">
    <name type="scientific">Taenia asiatica</name>
    <name type="common">Asian tapeworm</name>
    <dbReference type="NCBI Taxonomy" id="60517"/>
    <lineage>
        <taxon>Eukaryota</taxon>
        <taxon>Metazoa</taxon>
        <taxon>Spiralia</taxon>
        <taxon>Lophotrochozoa</taxon>
        <taxon>Platyhelminthes</taxon>
        <taxon>Cestoda</taxon>
        <taxon>Eucestoda</taxon>
        <taxon>Cyclophyllidea</taxon>
        <taxon>Taeniidae</taxon>
        <taxon>Taenia</taxon>
    </lineage>
</organism>
<evidence type="ECO:0000259" key="1">
    <source>
        <dbReference type="Pfam" id="PF13676"/>
    </source>
</evidence>
<dbReference type="OrthoDB" id="2148946at2759"/>
<gene>
    <name evidence="2" type="ORF">TASK_LOCUS2611</name>
</gene>
<name>A0A0R3VYW6_TAEAS</name>
<accession>A0A0R3VYW6</accession>
<dbReference type="WBParaSite" id="TASK_0000261001-mRNA-1">
    <property type="protein sequence ID" value="TASK_0000261001-mRNA-1"/>
    <property type="gene ID" value="TASK_0000261001"/>
</dbReference>
<dbReference type="EMBL" id="UYRS01002204">
    <property type="protein sequence ID" value="VDK25647.1"/>
    <property type="molecule type" value="Genomic_DNA"/>
</dbReference>
<reference evidence="4" key="1">
    <citation type="submission" date="2017-02" db="UniProtKB">
        <authorList>
            <consortium name="WormBaseParasite"/>
        </authorList>
    </citation>
    <scope>IDENTIFICATION</scope>
</reference>
<evidence type="ECO:0000313" key="4">
    <source>
        <dbReference type="WBParaSite" id="TASK_0000261001-mRNA-1"/>
    </source>
</evidence>
<feature type="domain" description="TIR" evidence="1">
    <location>
        <begin position="1"/>
        <end position="79"/>
    </location>
</feature>
<evidence type="ECO:0000313" key="3">
    <source>
        <dbReference type="Proteomes" id="UP000282613"/>
    </source>
</evidence>